<gene>
    <name evidence="3" type="ORF">F7731_26270</name>
</gene>
<proteinExistence type="predicted"/>
<name>A0A6L3UVS0_9BACI</name>
<feature type="domain" description="Integrase catalytic" evidence="2">
    <location>
        <begin position="287"/>
        <end position="448"/>
    </location>
</feature>
<dbReference type="PANTHER" id="PTHR46889:SF4">
    <property type="entry name" value="TRANSPOSASE INSO FOR INSERTION SEQUENCE ELEMENT IS911B-RELATED"/>
    <property type="match status" value="1"/>
</dbReference>
<dbReference type="PROSITE" id="PS50994">
    <property type="entry name" value="INTEGRASE"/>
    <property type="match status" value="1"/>
</dbReference>
<dbReference type="GO" id="GO:0004803">
    <property type="term" value="F:transposase activity"/>
    <property type="evidence" value="ECO:0007669"/>
    <property type="project" value="InterPro"/>
</dbReference>
<dbReference type="InterPro" id="IPR036388">
    <property type="entry name" value="WH-like_DNA-bd_sf"/>
</dbReference>
<dbReference type="SUPFAM" id="SSF46689">
    <property type="entry name" value="Homeodomain-like"/>
    <property type="match status" value="2"/>
</dbReference>
<dbReference type="GO" id="GO:0003677">
    <property type="term" value="F:DNA binding"/>
    <property type="evidence" value="ECO:0007669"/>
    <property type="project" value="InterPro"/>
</dbReference>
<evidence type="ECO:0000259" key="2">
    <source>
        <dbReference type="PROSITE" id="PS50994"/>
    </source>
</evidence>
<dbReference type="GO" id="GO:0015074">
    <property type="term" value="P:DNA integration"/>
    <property type="evidence" value="ECO:0007669"/>
    <property type="project" value="InterPro"/>
</dbReference>
<dbReference type="Gene3D" id="3.30.420.10">
    <property type="entry name" value="Ribonuclease H-like superfamily/Ribonuclease H"/>
    <property type="match status" value="1"/>
</dbReference>
<dbReference type="InterPro" id="IPR002514">
    <property type="entry name" value="Transposase_8"/>
</dbReference>
<dbReference type="GO" id="GO:0006313">
    <property type="term" value="P:DNA transposition"/>
    <property type="evidence" value="ECO:0007669"/>
    <property type="project" value="InterPro"/>
</dbReference>
<accession>A0A6L3UVS0</accession>
<dbReference type="OrthoDB" id="9781005at2"/>
<evidence type="ECO:0000256" key="1">
    <source>
        <dbReference type="ARBA" id="ARBA00002286"/>
    </source>
</evidence>
<comment type="caution">
    <text evidence="3">The sequence shown here is derived from an EMBL/GenBank/DDBJ whole genome shotgun (WGS) entry which is preliminary data.</text>
</comment>
<dbReference type="PANTHER" id="PTHR46889">
    <property type="entry name" value="TRANSPOSASE INSF FOR INSERTION SEQUENCE IS3B-RELATED"/>
    <property type="match status" value="1"/>
</dbReference>
<dbReference type="Pfam" id="PF13333">
    <property type="entry name" value="rve_2"/>
    <property type="match status" value="1"/>
</dbReference>
<sequence length="451" mass="53023">MSKFTLEEINEAVEHYFNGKETAKDIAKSLGINQSTFNEWIKHYEHNGLSVYVKPYTSYTLEFKLNVLKYMTENGTSSYETAAIFNIPSPSNIRTWKRKLEAQGIDALQSKKKGRPTLKKEVKKQLKIIPTEGSVEALEARIKQLEMENEYFKKVECLSSKQGKITKQDKAHVVYELRHKYPVKALVKLAGIPRSTYYDLVKRMNRPDSDADLKAEIKSIYEEHEGRYGYRRIRDELVNRGKKVNHKKVHRIMKMLGLKCLVRLKKYRSYKGTVGKIAPNHLDRQFTADAPNEKWVTDITEFKLFGEKLYLSPVLDLFNGEIITYTIGSRPTYSLVSEMLEKALECLPEDHQLLMHSDQGWHYQMKQYRHALQTRGIRQSMSRKGNCYDNSVMENFFGILKSEFLYYKDFENVEHFKQELEKYIEYYNTKRMKAKLKMSPVQYRTHFEQAA</sequence>
<evidence type="ECO:0000313" key="3">
    <source>
        <dbReference type="EMBL" id="KAB2327890.1"/>
    </source>
</evidence>
<dbReference type="SUPFAM" id="SSF53098">
    <property type="entry name" value="Ribonuclease H-like"/>
    <property type="match status" value="1"/>
</dbReference>
<dbReference type="InterPro" id="IPR036397">
    <property type="entry name" value="RNaseH_sf"/>
</dbReference>
<dbReference type="InterPro" id="IPR001584">
    <property type="entry name" value="Integrase_cat-core"/>
</dbReference>
<dbReference type="NCBIfam" id="NF033516">
    <property type="entry name" value="transpos_IS3"/>
    <property type="match status" value="1"/>
</dbReference>
<dbReference type="InterPro" id="IPR055247">
    <property type="entry name" value="InsJ-like_HTH"/>
</dbReference>
<dbReference type="Pfam" id="PF13518">
    <property type="entry name" value="HTH_28"/>
    <property type="match status" value="1"/>
</dbReference>
<dbReference type="Pfam" id="PF13276">
    <property type="entry name" value="HTH_21"/>
    <property type="match status" value="1"/>
</dbReference>
<dbReference type="Gene3D" id="1.10.10.10">
    <property type="entry name" value="Winged helix-like DNA-binding domain superfamily/Winged helix DNA-binding domain"/>
    <property type="match status" value="1"/>
</dbReference>
<comment type="function">
    <text evidence="1">Involved in the transposition of the insertion sequence.</text>
</comment>
<organism evidence="3 4">
    <name type="scientific">Cytobacillus depressus</name>
    <dbReference type="NCBI Taxonomy" id="1602942"/>
    <lineage>
        <taxon>Bacteria</taxon>
        <taxon>Bacillati</taxon>
        <taxon>Bacillota</taxon>
        <taxon>Bacilli</taxon>
        <taxon>Bacillales</taxon>
        <taxon>Bacillaceae</taxon>
        <taxon>Cytobacillus</taxon>
    </lineage>
</organism>
<dbReference type="InterPro" id="IPR050900">
    <property type="entry name" value="Transposase_IS3/IS150/IS904"/>
</dbReference>
<dbReference type="InterPro" id="IPR048020">
    <property type="entry name" value="Transpos_IS3"/>
</dbReference>
<reference evidence="3 4" key="1">
    <citation type="journal article" date="2016" name="Antonie Van Leeuwenhoek">
        <title>Bacillus depressus sp. nov., isolated from soil of a sunflower field.</title>
        <authorList>
            <person name="Wei X."/>
            <person name="Xin D."/>
            <person name="Xin Y."/>
            <person name="Zhang H."/>
            <person name="Wang T."/>
            <person name="Zhang J."/>
        </authorList>
    </citation>
    <scope>NUCLEOTIDE SEQUENCE [LARGE SCALE GENOMIC DNA]</scope>
    <source>
        <strain evidence="3 4">BZ1</strain>
    </source>
</reference>
<dbReference type="AlphaFoldDB" id="A0A6L3UVS0"/>
<dbReference type="Proteomes" id="UP000481030">
    <property type="component" value="Unassembled WGS sequence"/>
</dbReference>
<dbReference type="Pfam" id="PF01527">
    <property type="entry name" value="HTH_Tnp_1"/>
    <property type="match status" value="1"/>
</dbReference>
<dbReference type="Pfam" id="PF00665">
    <property type="entry name" value="rve"/>
    <property type="match status" value="1"/>
</dbReference>
<evidence type="ECO:0000313" key="4">
    <source>
        <dbReference type="Proteomes" id="UP000481030"/>
    </source>
</evidence>
<protein>
    <submittedName>
        <fullName evidence="3">IS3 family transposase</fullName>
    </submittedName>
</protein>
<dbReference type="EMBL" id="WBOS01000041">
    <property type="protein sequence ID" value="KAB2327890.1"/>
    <property type="molecule type" value="Genomic_DNA"/>
</dbReference>
<keyword evidence="4" id="KW-1185">Reference proteome</keyword>
<dbReference type="InterPro" id="IPR012337">
    <property type="entry name" value="RNaseH-like_sf"/>
</dbReference>
<dbReference type="InterPro" id="IPR009057">
    <property type="entry name" value="Homeodomain-like_sf"/>
</dbReference>
<dbReference type="RefSeq" id="WP_151537688.1">
    <property type="nucleotide sequence ID" value="NZ_WBOS01000041.1"/>
</dbReference>
<dbReference type="InterPro" id="IPR025948">
    <property type="entry name" value="HTH-like_dom"/>
</dbReference>